<dbReference type="PANTHER" id="PTHR31017">
    <property type="entry name" value="LATE SECRETORY PATHWAY PROTEIN AVL9-RELATED"/>
    <property type="match status" value="1"/>
</dbReference>
<dbReference type="InterPro" id="IPR051731">
    <property type="entry name" value="DENND11/AVL9_GEFs"/>
</dbReference>
<reference evidence="4 5" key="1">
    <citation type="journal article" date="2018" name="Mol. Biol. Evol.">
        <title>Broad Genomic Sampling Reveals a Smut Pathogenic Ancestry of the Fungal Clade Ustilaginomycotina.</title>
        <authorList>
            <person name="Kijpornyongpan T."/>
            <person name="Mondo S.J."/>
            <person name="Barry K."/>
            <person name="Sandor L."/>
            <person name="Lee J."/>
            <person name="Lipzen A."/>
            <person name="Pangilinan J."/>
            <person name="LaButti K."/>
            <person name="Hainaut M."/>
            <person name="Henrissat B."/>
            <person name="Grigoriev I.V."/>
            <person name="Spatafora J.W."/>
            <person name="Aime M.C."/>
        </authorList>
    </citation>
    <scope>NUCLEOTIDE SEQUENCE [LARGE SCALE GENOMIC DNA]</scope>
    <source>
        <strain evidence="4 5">MCA 5214</strain>
    </source>
</reference>
<dbReference type="InterPro" id="IPR037516">
    <property type="entry name" value="Tripartite_DENN"/>
</dbReference>
<accession>A0A316UIT6</accession>
<feature type="compositionally biased region" description="Polar residues" evidence="2">
    <location>
        <begin position="513"/>
        <end position="530"/>
    </location>
</feature>
<dbReference type="GeneID" id="37031806"/>
<dbReference type="Proteomes" id="UP000245884">
    <property type="component" value="Unassembled WGS sequence"/>
</dbReference>
<keyword evidence="5" id="KW-1185">Reference proteome</keyword>
<dbReference type="InterPro" id="IPR018307">
    <property type="entry name" value="ABL9/DENND6_dom"/>
</dbReference>
<dbReference type="GO" id="GO:0005737">
    <property type="term" value="C:cytoplasm"/>
    <property type="evidence" value="ECO:0007669"/>
    <property type="project" value="TreeGrafter"/>
</dbReference>
<comment type="similarity">
    <text evidence="1">Belongs to the AVL9 family.</text>
</comment>
<dbReference type="EMBL" id="KZ819679">
    <property type="protein sequence ID" value="PWN24834.1"/>
    <property type="molecule type" value="Genomic_DNA"/>
</dbReference>
<feature type="compositionally biased region" description="Polar residues" evidence="2">
    <location>
        <begin position="664"/>
        <end position="676"/>
    </location>
</feature>
<protein>
    <recommendedName>
        <fullName evidence="3">UDENN domain-containing protein</fullName>
    </recommendedName>
</protein>
<evidence type="ECO:0000313" key="4">
    <source>
        <dbReference type="EMBL" id="PWN24834.1"/>
    </source>
</evidence>
<sequence length="779" mass="83007">MDEAAATSSSSSSIAAPAEVIAATEATSSSSPPSQPAPSTSASAIASTYTLSPSSSSSSLILGVAVVDFNHLQGPIVEWAYPSSLLSPDHADLTSSLPFCALPDGSHLSDEDFAHFHLLCPSISEQSTVFGISCNRQIASDKLLKKGKDVTRSTVQKAVVVLARQPVFAPLRDKLGIVTRAYFAQGDLAETGILVDFHDTLEAGLRAAGLRDPITAGEEGGGEPEEGAPTPAVAEDLREGVMYMGTSLRELVFKFRFKTLMLVKLLLLQKRIMFFGYPVERLCVYEYTLVSLIPGLLLSLSDCSSPSLDYTANHKLSVAEDVKTSDRRSLLRFCGCPLRLFGEGAFFQPYLPLQQIDLLKAPSWLVGTTNLIFRQQKEYKPDVVVDLEHCTLDFAATHQPPESVQGTAPHATNAEPSLAQIVSLTPADRKWMDELVSVVTESYNPEDPARPTTMRFEGSEDWLRAKFESYVCAMLSCTKYSDFLDKSDPAAAAAAFTPGSHPAAPHASSSSGTLTPNGGSATTLAGTNTKTAGIDAPDSVEAIRDFNPLFLSAFKRTKAHAVWSASTSPVLFDLVPYRHPCAGRVSALEDVGLRLSAGLHDLRLEEQVRDTREYVEKAGRGLFSMAERFGNEMAKRRREWVEHQQQQHAQQAAAGAAGADNEGRASSEQAPSSATSPGGAVTALDDITDHRRRQGLAQSNANGTSSSTVVEGAGAGERLEAARQTLAPHAAAAQQAAMAAGTEVRAALGRFGSYLGSRGWGASTPTPSTPSTPRPPPPT</sequence>
<dbReference type="PROSITE" id="PS50211">
    <property type="entry name" value="DENN"/>
    <property type="match status" value="1"/>
</dbReference>
<evidence type="ECO:0000256" key="2">
    <source>
        <dbReference type="SAM" id="MobiDB-lite"/>
    </source>
</evidence>
<feature type="region of interest" description="Disordered" evidence="2">
    <location>
        <begin position="635"/>
        <end position="682"/>
    </location>
</feature>
<feature type="region of interest" description="Disordered" evidence="2">
    <location>
        <begin position="495"/>
        <end position="530"/>
    </location>
</feature>
<organism evidence="4 5">
    <name type="scientific">Jaminaea rosea</name>
    <dbReference type="NCBI Taxonomy" id="1569628"/>
    <lineage>
        <taxon>Eukaryota</taxon>
        <taxon>Fungi</taxon>
        <taxon>Dikarya</taxon>
        <taxon>Basidiomycota</taxon>
        <taxon>Ustilaginomycotina</taxon>
        <taxon>Exobasidiomycetes</taxon>
        <taxon>Microstromatales</taxon>
        <taxon>Microstromatales incertae sedis</taxon>
        <taxon>Jaminaea</taxon>
    </lineage>
</organism>
<feature type="compositionally biased region" description="Low complexity" evidence="2">
    <location>
        <begin position="643"/>
        <end position="659"/>
    </location>
</feature>
<name>A0A316UIT6_9BASI</name>
<feature type="domain" description="UDENN" evidence="3">
    <location>
        <begin position="62"/>
        <end position="508"/>
    </location>
</feature>
<feature type="region of interest" description="Disordered" evidence="2">
    <location>
        <begin position="753"/>
        <end position="779"/>
    </location>
</feature>
<proteinExistence type="inferred from homology"/>
<dbReference type="Pfam" id="PF09794">
    <property type="entry name" value="Avl9"/>
    <property type="match status" value="1"/>
</dbReference>
<dbReference type="AlphaFoldDB" id="A0A316UIT6"/>
<evidence type="ECO:0000256" key="1">
    <source>
        <dbReference type="ARBA" id="ARBA00038178"/>
    </source>
</evidence>
<dbReference type="OrthoDB" id="26278at2759"/>
<evidence type="ECO:0000313" key="5">
    <source>
        <dbReference type="Proteomes" id="UP000245884"/>
    </source>
</evidence>
<dbReference type="PANTHER" id="PTHR31017:SF1">
    <property type="entry name" value="LATE SECRETORY PATHWAY PROTEIN AVL9 HOMOLOG"/>
    <property type="match status" value="1"/>
</dbReference>
<evidence type="ECO:0000259" key="3">
    <source>
        <dbReference type="PROSITE" id="PS50211"/>
    </source>
</evidence>
<dbReference type="RefSeq" id="XP_025359446.1">
    <property type="nucleotide sequence ID" value="XM_025509983.1"/>
</dbReference>
<feature type="region of interest" description="Disordered" evidence="2">
    <location>
        <begin position="22"/>
        <end position="41"/>
    </location>
</feature>
<feature type="compositionally biased region" description="Low complexity" evidence="2">
    <location>
        <begin position="495"/>
        <end position="512"/>
    </location>
</feature>
<gene>
    <name evidence="4" type="ORF">BDZ90DRAFT_97550</name>
</gene>
<feature type="compositionally biased region" description="Pro residues" evidence="2">
    <location>
        <begin position="767"/>
        <end position="779"/>
    </location>
</feature>